<evidence type="ECO:0000313" key="1">
    <source>
        <dbReference type="EMBL" id="CAH0103514.1"/>
    </source>
</evidence>
<organism evidence="1 2">
    <name type="scientific">Daphnia galeata</name>
    <dbReference type="NCBI Taxonomy" id="27404"/>
    <lineage>
        <taxon>Eukaryota</taxon>
        <taxon>Metazoa</taxon>
        <taxon>Ecdysozoa</taxon>
        <taxon>Arthropoda</taxon>
        <taxon>Crustacea</taxon>
        <taxon>Branchiopoda</taxon>
        <taxon>Diplostraca</taxon>
        <taxon>Cladocera</taxon>
        <taxon>Anomopoda</taxon>
        <taxon>Daphniidae</taxon>
        <taxon>Daphnia</taxon>
    </lineage>
</organism>
<reference evidence="1" key="1">
    <citation type="submission" date="2021-11" db="EMBL/GenBank/DDBJ databases">
        <authorList>
            <person name="Schell T."/>
        </authorList>
    </citation>
    <scope>NUCLEOTIDE SEQUENCE</scope>
    <source>
        <strain evidence="1">M5</strain>
    </source>
</reference>
<dbReference type="Proteomes" id="UP000789390">
    <property type="component" value="Unassembled WGS sequence"/>
</dbReference>
<proteinExistence type="predicted"/>
<dbReference type="AlphaFoldDB" id="A0A8J2RI37"/>
<sequence length="78" mass="9102">MTPTKDIGSFCVLHNLALNWKMPLLDEWEIEDFDIEEDEELADLEVRPTGGTASQRETILRRQGNEKRQKIAFNTFHI</sequence>
<keyword evidence="2" id="KW-1185">Reference proteome</keyword>
<evidence type="ECO:0000313" key="2">
    <source>
        <dbReference type="Proteomes" id="UP000789390"/>
    </source>
</evidence>
<gene>
    <name evidence="1" type="ORF">DGAL_LOCUS6088</name>
</gene>
<accession>A0A8J2RI37</accession>
<dbReference type="EMBL" id="CAKKLH010000112">
    <property type="protein sequence ID" value="CAH0103514.1"/>
    <property type="molecule type" value="Genomic_DNA"/>
</dbReference>
<comment type="caution">
    <text evidence="1">The sequence shown here is derived from an EMBL/GenBank/DDBJ whole genome shotgun (WGS) entry which is preliminary data.</text>
</comment>
<protein>
    <submittedName>
        <fullName evidence="1">Uncharacterized protein</fullName>
    </submittedName>
</protein>
<name>A0A8J2RI37_9CRUS</name>